<proteinExistence type="predicted"/>
<evidence type="ECO:0000256" key="2">
    <source>
        <dbReference type="SAM" id="MobiDB-lite"/>
    </source>
</evidence>
<reference evidence="4" key="1">
    <citation type="submission" date="2016-10" db="EMBL/GenBank/DDBJ databases">
        <authorList>
            <person name="Varghese N."/>
            <person name="Submissions S."/>
        </authorList>
    </citation>
    <scope>NUCLEOTIDE SEQUENCE [LARGE SCALE GENOMIC DNA]</scope>
    <source>
        <strain evidence="4">DSM 27981</strain>
    </source>
</reference>
<dbReference type="RefSeq" id="WP_092942794.1">
    <property type="nucleotide sequence ID" value="NZ_FONX01000040.1"/>
</dbReference>
<evidence type="ECO:0000256" key="1">
    <source>
        <dbReference type="SAM" id="Coils"/>
    </source>
</evidence>
<feature type="coiled-coil region" evidence="1">
    <location>
        <begin position="6"/>
        <end position="52"/>
    </location>
</feature>
<protein>
    <submittedName>
        <fullName evidence="3">Uncharacterized protein</fullName>
    </submittedName>
</protein>
<sequence>MAITKRRRFKTELSKARGRLAKAKGQKDSGLLKIWQDKLNVLVRQLKIQQERPERRKALDEKAVLDAAMAPAQPPTRPGKSHGGL</sequence>
<accession>A0A1I2HVN5</accession>
<evidence type="ECO:0000313" key="3">
    <source>
        <dbReference type="EMBL" id="SFF34074.1"/>
    </source>
</evidence>
<organism evidence="3 4">
    <name type="scientific">Paracidovorax wautersii</name>
    <dbReference type="NCBI Taxonomy" id="1177982"/>
    <lineage>
        <taxon>Bacteria</taxon>
        <taxon>Pseudomonadati</taxon>
        <taxon>Pseudomonadota</taxon>
        <taxon>Betaproteobacteria</taxon>
        <taxon>Burkholderiales</taxon>
        <taxon>Comamonadaceae</taxon>
        <taxon>Paracidovorax</taxon>
    </lineage>
</organism>
<name>A0A1I2HVN5_9BURK</name>
<feature type="region of interest" description="Disordered" evidence="2">
    <location>
        <begin position="65"/>
        <end position="85"/>
    </location>
</feature>
<dbReference type="STRING" id="1177982.SAMN04489711_1402"/>
<dbReference type="EMBL" id="FONX01000040">
    <property type="protein sequence ID" value="SFF34074.1"/>
    <property type="molecule type" value="Genomic_DNA"/>
</dbReference>
<keyword evidence="1" id="KW-0175">Coiled coil</keyword>
<evidence type="ECO:0000313" key="4">
    <source>
        <dbReference type="Proteomes" id="UP000199119"/>
    </source>
</evidence>
<dbReference type="Proteomes" id="UP000199119">
    <property type="component" value="Unassembled WGS sequence"/>
</dbReference>
<keyword evidence="4" id="KW-1185">Reference proteome</keyword>
<dbReference type="AlphaFoldDB" id="A0A1I2HVN5"/>
<gene>
    <name evidence="3" type="ORF">SAMN04489711_1402</name>
</gene>